<dbReference type="CDD" id="cd00093">
    <property type="entry name" value="HTH_XRE"/>
    <property type="match status" value="1"/>
</dbReference>
<dbReference type="RefSeq" id="WP_102364745.1">
    <property type="nucleotide sequence ID" value="NZ_CP020991.1"/>
</dbReference>
<dbReference type="KEGG" id="mpec:B9O19_00263"/>
<dbReference type="Pfam" id="PF13443">
    <property type="entry name" value="HTH_26"/>
    <property type="match status" value="1"/>
</dbReference>
<dbReference type="AlphaFoldDB" id="A0A2K9NZJ7"/>
<dbReference type="SUPFAM" id="SSF47413">
    <property type="entry name" value="lambda repressor-like DNA-binding domains"/>
    <property type="match status" value="1"/>
</dbReference>
<gene>
    <name evidence="2" type="ORF">B9O19_00263</name>
</gene>
<keyword evidence="3" id="KW-1185">Reference proteome</keyword>
<dbReference type="EMBL" id="CP020991">
    <property type="protein sequence ID" value="AUO18447.1"/>
    <property type="molecule type" value="Genomic_DNA"/>
</dbReference>
<proteinExistence type="predicted"/>
<sequence length="173" mass="19896">MEMITGSEFAKKIKELALKNNKSIKKVLKDCGINRNYIYDLENKIKYPAWEKITVIAEYFKVSADDILGIDNKIPSDESIEDNSELNNKLTKNEKELLELVNLISDEKLKTKFIEQIKPIIEEYALNKQKDELDKGINEILKIDTEYGEIAAKGQSVKNLKSNKIDENIDNID</sequence>
<dbReference type="InterPro" id="IPR010982">
    <property type="entry name" value="Lambda_DNA-bd_dom_sf"/>
</dbReference>
<dbReference type="GO" id="GO:0003677">
    <property type="term" value="F:DNA binding"/>
    <property type="evidence" value="ECO:0007669"/>
    <property type="project" value="InterPro"/>
</dbReference>
<dbReference type="InterPro" id="IPR001387">
    <property type="entry name" value="Cro/C1-type_HTH"/>
</dbReference>
<dbReference type="PROSITE" id="PS50943">
    <property type="entry name" value="HTH_CROC1"/>
    <property type="match status" value="1"/>
</dbReference>
<organism evidence="2 3">
    <name type="scientific">Monoglobus pectinilyticus</name>
    <dbReference type="NCBI Taxonomy" id="1981510"/>
    <lineage>
        <taxon>Bacteria</taxon>
        <taxon>Bacillati</taxon>
        <taxon>Bacillota</taxon>
        <taxon>Clostridia</taxon>
        <taxon>Monoglobales</taxon>
        <taxon>Monoglobaceae</taxon>
        <taxon>Monoglobus</taxon>
    </lineage>
</organism>
<dbReference type="Gene3D" id="1.10.260.40">
    <property type="entry name" value="lambda repressor-like DNA-binding domains"/>
    <property type="match status" value="1"/>
</dbReference>
<dbReference type="GeneID" id="98061692"/>
<evidence type="ECO:0000259" key="1">
    <source>
        <dbReference type="PROSITE" id="PS50943"/>
    </source>
</evidence>
<dbReference type="OrthoDB" id="9812239at2"/>
<reference evidence="2 3" key="1">
    <citation type="submission" date="2017-04" db="EMBL/GenBank/DDBJ databases">
        <title>Monoglobus pectinilyticus 14 draft genome.</title>
        <authorList>
            <person name="Kim C."/>
            <person name="Rosendale D.I."/>
            <person name="Kelly W.J."/>
            <person name="Tannock G.W."/>
            <person name="Patchett M.L."/>
            <person name="Jordens J.Z."/>
        </authorList>
    </citation>
    <scope>NUCLEOTIDE SEQUENCE [LARGE SCALE GENOMIC DNA]</scope>
    <source>
        <strain evidence="2 3">14</strain>
    </source>
</reference>
<evidence type="ECO:0000313" key="2">
    <source>
        <dbReference type="EMBL" id="AUO18447.1"/>
    </source>
</evidence>
<evidence type="ECO:0000313" key="3">
    <source>
        <dbReference type="Proteomes" id="UP000235589"/>
    </source>
</evidence>
<accession>A0A2K9NZJ7</accession>
<feature type="domain" description="HTH cro/C1-type" evidence="1">
    <location>
        <begin position="13"/>
        <end position="67"/>
    </location>
</feature>
<protein>
    <submittedName>
        <fullName evidence="2">Helix-turn-helix domain protein</fullName>
    </submittedName>
</protein>
<dbReference type="Proteomes" id="UP000235589">
    <property type="component" value="Chromosome"/>
</dbReference>
<name>A0A2K9NZJ7_9FIRM</name>